<accession>A0A9Q0MLZ7</accession>
<protein>
    <submittedName>
        <fullName evidence="9">Histone-lysine N-methyltransferase EHMT1</fullName>
    </submittedName>
</protein>
<dbReference type="SUPFAM" id="SSF48403">
    <property type="entry name" value="Ankyrin repeat"/>
    <property type="match status" value="1"/>
</dbReference>
<dbReference type="GO" id="GO:0000785">
    <property type="term" value="C:chromatin"/>
    <property type="evidence" value="ECO:0007669"/>
    <property type="project" value="TreeGrafter"/>
</dbReference>
<feature type="compositionally biased region" description="Basic and acidic residues" evidence="6">
    <location>
        <begin position="634"/>
        <end position="650"/>
    </location>
</feature>
<evidence type="ECO:0000256" key="5">
    <source>
        <dbReference type="PROSITE-ProRule" id="PRU00023"/>
    </source>
</evidence>
<feature type="region of interest" description="Disordered" evidence="6">
    <location>
        <begin position="79"/>
        <end position="120"/>
    </location>
</feature>
<evidence type="ECO:0000256" key="4">
    <source>
        <dbReference type="ARBA" id="ARBA00022691"/>
    </source>
</evidence>
<dbReference type="PANTHER" id="PTHR46307">
    <property type="entry name" value="G9A, ISOFORM B"/>
    <property type="match status" value="1"/>
</dbReference>
<evidence type="ECO:0000259" key="8">
    <source>
        <dbReference type="PROSITE" id="PS50867"/>
    </source>
</evidence>
<feature type="domain" description="SET" evidence="7">
    <location>
        <begin position="1280"/>
        <end position="1392"/>
    </location>
</feature>
<organism evidence="9 10">
    <name type="scientific">Pseudolycoriella hygida</name>
    <dbReference type="NCBI Taxonomy" id="35572"/>
    <lineage>
        <taxon>Eukaryota</taxon>
        <taxon>Metazoa</taxon>
        <taxon>Ecdysozoa</taxon>
        <taxon>Arthropoda</taxon>
        <taxon>Hexapoda</taxon>
        <taxon>Insecta</taxon>
        <taxon>Pterygota</taxon>
        <taxon>Neoptera</taxon>
        <taxon>Endopterygota</taxon>
        <taxon>Diptera</taxon>
        <taxon>Nematocera</taxon>
        <taxon>Sciaroidea</taxon>
        <taxon>Sciaridae</taxon>
        <taxon>Pseudolycoriella</taxon>
    </lineage>
</organism>
<dbReference type="Proteomes" id="UP001151699">
    <property type="component" value="Unassembled WGS sequence"/>
</dbReference>
<keyword evidence="2" id="KW-0158">Chromosome</keyword>
<keyword evidence="3" id="KW-0489">Methyltransferase</keyword>
<dbReference type="PRINTS" id="PR01415">
    <property type="entry name" value="ANKYRIN"/>
</dbReference>
<dbReference type="SMART" id="SM00317">
    <property type="entry name" value="SET"/>
    <property type="match status" value="1"/>
</dbReference>
<dbReference type="GO" id="GO:0002039">
    <property type="term" value="F:p53 binding"/>
    <property type="evidence" value="ECO:0007669"/>
    <property type="project" value="InterPro"/>
</dbReference>
<dbReference type="GO" id="GO:0046974">
    <property type="term" value="F:histone H3K9 methyltransferase activity"/>
    <property type="evidence" value="ECO:0007669"/>
    <property type="project" value="TreeGrafter"/>
</dbReference>
<feature type="region of interest" description="Disordered" evidence="6">
    <location>
        <begin position="140"/>
        <end position="210"/>
    </location>
</feature>
<keyword evidence="4" id="KW-0949">S-adenosyl-L-methionine</keyword>
<dbReference type="InterPro" id="IPR036770">
    <property type="entry name" value="Ankyrin_rpt-contain_sf"/>
</dbReference>
<evidence type="ECO:0000256" key="1">
    <source>
        <dbReference type="ARBA" id="ARBA00004286"/>
    </source>
</evidence>
<name>A0A9Q0MLZ7_9DIPT</name>
<dbReference type="InterPro" id="IPR001214">
    <property type="entry name" value="SET_dom"/>
</dbReference>
<dbReference type="InterPro" id="IPR046341">
    <property type="entry name" value="SET_dom_sf"/>
</dbReference>
<feature type="compositionally biased region" description="Basic and acidic residues" evidence="6">
    <location>
        <begin position="86"/>
        <end position="112"/>
    </location>
</feature>
<feature type="region of interest" description="Disordered" evidence="6">
    <location>
        <begin position="254"/>
        <end position="277"/>
    </location>
</feature>
<dbReference type="PROSITE" id="PS50280">
    <property type="entry name" value="SET"/>
    <property type="match status" value="1"/>
</dbReference>
<feature type="compositionally biased region" description="Basic residues" evidence="6">
    <location>
        <begin position="336"/>
        <end position="349"/>
    </location>
</feature>
<gene>
    <name evidence="9" type="primary">Ehmt1</name>
    <name evidence="9" type="ORF">Bhyg_16454</name>
</gene>
<dbReference type="OrthoDB" id="616263at2759"/>
<dbReference type="Pfam" id="PF00856">
    <property type="entry name" value="SET"/>
    <property type="match status" value="1"/>
</dbReference>
<feature type="repeat" description="ANK" evidence="5">
    <location>
        <begin position="1080"/>
        <end position="1112"/>
    </location>
</feature>
<feature type="domain" description="Pre-SET" evidence="8">
    <location>
        <begin position="1212"/>
        <end position="1277"/>
    </location>
</feature>
<dbReference type="GO" id="GO:0032259">
    <property type="term" value="P:methylation"/>
    <property type="evidence" value="ECO:0007669"/>
    <property type="project" value="UniProtKB-KW"/>
</dbReference>
<dbReference type="GO" id="GO:0005634">
    <property type="term" value="C:nucleus"/>
    <property type="evidence" value="ECO:0007669"/>
    <property type="project" value="InterPro"/>
</dbReference>
<dbReference type="SMART" id="SM00248">
    <property type="entry name" value="ANK"/>
    <property type="match status" value="6"/>
</dbReference>
<dbReference type="InterPro" id="IPR043550">
    <property type="entry name" value="EHMT1/EHMT2"/>
</dbReference>
<evidence type="ECO:0000313" key="9">
    <source>
        <dbReference type="EMBL" id="KAJ6633813.1"/>
    </source>
</evidence>
<dbReference type="GO" id="GO:0008270">
    <property type="term" value="F:zinc ion binding"/>
    <property type="evidence" value="ECO:0007669"/>
    <property type="project" value="InterPro"/>
</dbReference>
<dbReference type="InterPro" id="IPR047762">
    <property type="entry name" value="EHMT_CRR"/>
</dbReference>
<dbReference type="InterPro" id="IPR002110">
    <property type="entry name" value="Ankyrin_rpt"/>
</dbReference>
<sequence length="1392" mass="156612">MISPPNSTSTCHFFSKNCTRRRRRIWYTKMNSEIDILEVMSSKFNENSPENTSEDIAIAEDKTLKWRRLKNNKFASARRKSIGEGGVKEDKDSAVTGKDKQSECASDNDKNNRVLRRNKPSSVISVARSSLKDKKNKIIKTRGSIVRRGKKSLNVNRRSDQSKDLDATSEIIDPVDTKTDQENGDKSETKLRRSERTQFNSPSKIEKSDDVATDIKTETKLELDPTIVPLSTDDKIQNTIQAEGGDIDLKTSLTETAPNENCTKAKPEPPKRGRKKVVLSPPNDVIIEPTDTKTLELSPPCDIKEEDIKHEITDSPPAATGTVVIKKSSENEVRTPKKRGRKPGTKLKPKIGSDSKNRSLPVKKSSRITKDGNDTILATAIARKEKCNEHTVAPQRLSRRIKPTPKILANDELRYGFEVQNNARLSISSENLDKDYADLSPPKSEIRRSRSIDDKKPGHQPYEDQSAPSLSTFDTKTEPNCKPMTGNLQRPCPDPMEFLNEIKLAKINLNRSPEDNKKLNFKQKQRLIKEKERHFNKLGLQRTNQRAESSNGTTSSDAEEFVPKVKIHVPKQPGVTLRLRRTTPDAKVEKKSADEIKPTNTHDDVKTNKIEDAESRALKRKCENSLISSTNHKRLSDASRPTDIDPDESRYGISKNIDTNICLCNKPSNYYTRKTMDTSHCRAIDEIDGEHIGCCNEADGEILKLYRPSVRALYMILCRDHRKRLAAHNSCAGCGIFCTQGRFVLCSKNHFFHRDCAIKYILNAPFDPQNNKLTCPTLVLKCPHCGNDAPAHETQIAMKCKNVPVYLPKQKLLNELSAKMSIGSHTSKSAPRPFSFIINLENTIPTSINNLLNKMRIKLNYTRLASITTKDVLYAVHGKDIAQLAEIIAGGFDITTPLPEFRNGTCLHLVSSFGDVTMTYLVLSRATSLEFLNALDSEMRTAIMCAVVGGQNDILKLLIQCGADVTVKGLEGMTALHLAAKNGNITAVKIIIEHYRSVSLFEFEKFINTVDRGGWTAIVWAAEIGHAEMVSYLLNHGADITIQDYERNSLLHWATISNDIDTVGPVLLNGRCDVNGQNHNGDTALHIACRNSNSNICMLLLAYEANLDIRNKEGNRPYDNIRDKEGNCGRVLRFNSIIRKTASDTEKRVLINDISKGREWYPIKVVKSYNTKENKLRGFDLDHHMLPDFKYITKSITLNSFIQIDRRVAQMRICCCSDNCISQSCQCSDVSVQNYYTAEGRLNDQFNYKELNISLFECNDICDCNKLTCRNRVVQQGSRCALQITQSTPKSKGWGVIALTKILKGTFVAEYTGEILNDSEADRRTDDSYFFDLGTSQHCIDANFYGNVSRFFNHSCEPNVVPVRVYFDHQDLCFPKIAFFASSNIDAGVEIW</sequence>
<feature type="compositionally biased region" description="Basic and acidic residues" evidence="6">
    <location>
        <begin position="157"/>
        <end position="166"/>
    </location>
</feature>
<dbReference type="Pfam" id="PF21533">
    <property type="entry name" value="EHMT1-2_CRR"/>
    <property type="match status" value="1"/>
</dbReference>
<feature type="compositionally biased region" description="Basic residues" evidence="6">
    <location>
        <begin position="140"/>
        <end position="151"/>
    </location>
</feature>
<dbReference type="Gene3D" id="1.25.40.20">
    <property type="entry name" value="Ankyrin repeat-containing domain"/>
    <property type="match status" value="2"/>
</dbReference>
<feature type="repeat" description="ANK" evidence="5">
    <location>
        <begin position="971"/>
        <end position="1003"/>
    </location>
</feature>
<feature type="compositionally biased region" description="Basic and acidic residues" evidence="6">
    <location>
        <begin position="444"/>
        <end position="457"/>
    </location>
</feature>
<dbReference type="SMART" id="SM00468">
    <property type="entry name" value="PreSET"/>
    <property type="match status" value="1"/>
</dbReference>
<dbReference type="PROSITE" id="PS50297">
    <property type="entry name" value="ANK_REP_REGION"/>
    <property type="match status" value="4"/>
</dbReference>
<feature type="repeat" description="ANK" evidence="5">
    <location>
        <begin position="1013"/>
        <end position="1045"/>
    </location>
</feature>
<comment type="subcellular location">
    <subcellularLocation>
        <location evidence="1">Chromosome</location>
    </subcellularLocation>
</comment>
<proteinExistence type="predicted"/>
<keyword evidence="5" id="KW-0040">ANK repeat</keyword>
<dbReference type="Gene3D" id="2.170.270.10">
    <property type="entry name" value="SET domain"/>
    <property type="match status" value="1"/>
</dbReference>
<feature type="compositionally biased region" description="Basic and acidic residues" evidence="6">
    <location>
        <begin position="175"/>
        <end position="196"/>
    </location>
</feature>
<evidence type="ECO:0000256" key="3">
    <source>
        <dbReference type="ARBA" id="ARBA00022603"/>
    </source>
</evidence>
<dbReference type="PROSITE" id="PS50867">
    <property type="entry name" value="PRE_SET"/>
    <property type="match status" value="1"/>
</dbReference>
<dbReference type="Pfam" id="PF05033">
    <property type="entry name" value="Pre-SET"/>
    <property type="match status" value="1"/>
</dbReference>
<dbReference type="CDD" id="cd20905">
    <property type="entry name" value="EHMT_ZBD"/>
    <property type="match status" value="1"/>
</dbReference>
<dbReference type="InterPro" id="IPR007728">
    <property type="entry name" value="Pre-SET_dom"/>
</dbReference>
<keyword evidence="10" id="KW-1185">Reference proteome</keyword>
<comment type="caution">
    <text evidence="9">The sequence shown here is derived from an EMBL/GenBank/DDBJ whole genome shotgun (WGS) entry which is preliminary data.</text>
</comment>
<evidence type="ECO:0000256" key="6">
    <source>
        <dbReference type="SAM" id="MobiDB-lite"/>
    </source>
</evidence>
<dbReference type="SUPFAM" id="SSF82199">
    <property type="entry name" value="SET domain"/>
    <property type="match status" value="1"/>
</dbReference>
<feature type="region of interest" description="Disordered" evidence="6">
    <location>
        <begin position="434"/>
        <end position="489"/>
    </location>
</feature>
<reference evidence="9" key="1">
    <citation type="submission" date="2022-07" db="EMBL/GenBank/DDBJ databases">
        <authorList>
            <person name="Trinca V."/>
            <person name="Uliana J.V.C."/>
            <person name="Torres T.T."/>
            <person name="Ward R.J."/>
            <person name="Monesi N."/>
        </authorList>
    </citation>
    <scope>NUCLEOTIDE SEQUENCE</scope>
    <source>
        <strain evidence="9">HSMRA1968</strain>
        <tissue evidence="9">Whole embryos</tissue>
    </source>
</reference>
<dbReference type="EMBL" id="WJQU01001663">
    <property type="protein sequence ID" value="KAJ6633813.1"/>
    <property type="molecule type" value="Genomic_DNA"/>
</dbReference>
<feature type="region of interest" description="Disordered" evidence="6">
    <location>
        <begin position="629"/>
        <end position="650"/>
    </location>
</feature>
<keyword evidence="3" id="KW-0808">Transferase</keyword>
<dbReference type="GO" id="GO:0000122">
    <property type="term" value="P:negative regulation of transcription by RNA polymerase II"/>
    <property type="evidence" value="ECO:0007669"/>
    <property type="project" value="TreeGrafter"/>
</dbReference>
<evidence type="ECO:0000256" key="2">
    <source>
        <dbReference type="ARBA" id="ARBA00022454"/>
    </source>
</evidence>
<feature type="region of interest" description="Disordered" evidence="6">
    <location>
        <begin position="583"/>
        <end position="610"/>
    </location>
</feature>
<feature type="repeat" description="ANK" evidence="5">
    <location>
        <begin position="938"/>
        <end position="970"/>
    </location>
</feature>
<feature type="region of interest" description="Disordered" evidence="6">
    <location>
        <begin position="309"/>
        <end position="369"/>
    </location>
</feature>
<dbReference type="PANTHER" id="PTHR46307:SF4">
    <property type="entry name" value="G9A, ISOFORM B"/>
    <property type="match status" value="1"/>
</dbReference>
<evidence type="ECO:0000259" key="7">
    <source>
        <dbReference type="PROSITE" id="PS50280"/>
    </source>
</evidence>
<dbReference type="PROSITE" id="PS50088">
    <property type="entry name" value="ANK_REPEAT"/>
    <property type="match status" value="4"/>
</dbReference>
<evidence type="ECO:0000313" key="10">
    <source>
        <dbReference type="Proteomes" id="UP001151699"/>
    </source>
</evidence>
<dbReference type="Pfam" id="PF12796">
    <property type="entry name" value="Ank_2"/>
    <property type="match status" value="3"/>
</dbReference>